<organism evidence="1 2">
    <name type="scientific">Blastopirellula marina</name>
    <dbReference type="NCBI Taxonomy" id="124"/>
    <lineage>
        <taxon>Bacteria</taxon>
        <taxon>Pseudomonadati</taxon>
        <taxon>Planctomycetota</taxon>
        <taxon>Planctomycetia</taxon>
        <taxon>Pirellulales</taxon>
        <taxon>Pirellulaceae</taxon>
        <taxon>Blastopirellula</taxon>
    </lineage>
</organism>
<gene>
    <name evidence="1" type="ORF">C5Y96_23800</name>
</gene>
<dbReference type="Proteomes" id="UP000240009">
    <property type="component" value="Unassembled WGS sequence"/>
</dbReference>
<sequence length="96" mass="10855">MVCEHLVELERALLAAEVPITYRGQAWSQNCREWVYFDCWLDPTAIRAEFALSPCVEEHAHLGTHDGKEAGFVCTLCHDGIMGVHQTDKAGRRIFP</sequence>
<comment type="caution">
    <text evidence="1">The sequence shown here is derived from an EMBL/GenBank/DDBJ whole genome shotgun (WGS) entry which is preliminary data.</text>
</comment>
<accession>A0A2S8EZN8</accession>
<evidence type="ECO:0000313" key="2">
    <source>
        <dbReference type="Proteomes" id="UP000240009"/>
    </source>
</evidence>
<dbReference type="EMBL" id="PUIA01000081">
    <property type="protein sequence ID" value="PQO25368.1"/>
    <property type="molecule type" value="Genomic_DNA"/>
</dbReference>
<protein>
    <submittedName>
        <fullName evidence="1">Uncharacterized protein</fullName>
    </submittedName>
</protein>
<reference evidence="1 2" key="1">
    <citation type="submission" date="2018-02" db="EMBL/GenBank/DDBJ databases">
        <title>Comparative genomes isolates from brazilian mangrove.</title>
        <authorList>
            <person name="Araujo J.E."/>
            <person name="Taketani R.G."/>
            <person name="Silva M.C.P."/>
            <person name="Loureco M.V."/>
            <person name="Andreote F.D."/>
        </authorList>
    </citation>
    <scope>NUCLEOTIDE SEQUENCE [LARGE SCALE GENOMIC DNA]</scope>
    <source>
        <strain evidence="1 2">HEX-2 MGV</strain>
    </source>
</reference>
<name>A0A2S8EZN8_9BACT</name>
<evidence type="ECO:0000313" key="1">
    <source>
        <dbReference type="EMBL" id="PQO25368.1"/>
    </source>
</evidence>
<proteinExistence type="predicted"/>
<dbReference type="AlphaFoldDB" id="A0A2S8EZN8"/>